<evidence type="ECO:0000313" key="3">
    <source>
        <dbReference type="EMBL" id="CAF0889928.1"/>
    </source>
</evidence>
<protein>
    <recommendedName>
        <fullName evidence="1">Prolyl 4-hydroxylase alpha subunit Fe(2+) 2OG dioxygenase domain-containing protein</fullName>
    </recommendedName>
</protein>
<proteinExistence type="predicted"/>
<evidence type="ECO:0000313" key="2">
    <source>
        <dbReference type="EMBL" id="CAF0718953.1"/>
    </source>
</evidence>
<dbReference type="PANTHER" id="PTHR12117">
    <property type="entry name" value="HISTONE ACETYLTRANSFERASE COMPLEX"/>
    <property type="match status" value="1"/>
</dbReference>
<dbReference type="PANTHER" id="PTHR12117:SF0">
    <property type="entry name" value="PROLYL 3-HYDROXYLASE OGFOD1"/>
    <property type="match status" value="1"/>
</dbReference>
<reference evidence="2" key="1">
    <citation type="submission" date="2021-02" db="EMBL/GenBank/DDBJ databases">
        <authorList>
            <person name="Nowell W R."/>
        </authorList>
    </citation>
    <scope>NUCLEOTIDE SEQUENCE</scope>
</reference>
<dbReference type="OrthoDB" id="430522at2759"/>
<dbReference type="EMBL" id="CAJNOM010000040">
    <property type="protein sequence ID" value="CAF0889928.1"/>
    <property type="molecule type" value="Genomic_DNA"/>
</dbReference>
<evidence type="ECO:0000313" key="5">
    <source>
        <dbReference type="Proteomes" id="UP000663877"/>
    </source>
</evidence>
<dbReference type="AlphaFoldDB" id="A0A813MLK8"/>
<name>A0A813MLK8_9BILA</name>
<organism evidence="2 5">
    <name type="scientific">Adineta steineri</name>
    <dbReference type="NCBI Taxonomy" id="433720"/>
    <lineage>
        <taxon>Eukaryota</taxon>
        <taxon>Metazoa</taxon>
        <taxon>Spiralia</taxon>
        <taxon>Gnathifera</taxon>
        <taxon>Rotifera</taxon>
        <taxon>Eurotatoria</taxon>
        <taxon>Bdelloidea</taxon>
        <taxon>Adinetida</taxon>
        <taxon>Adinetidae</taxon>
        <taxon>Adineta</taxon>
    </lineage>
</organism>
<dbReference type="Proteomes" id="UP000663877">
    <property type="component" value="Unassembled WGS sequence"/>
</dbReference>
<dbReference type="Proteomes" id="UP000663832">
    <property type="component" value="Unassembled WGS sequence"/>
</dbReference>
<accession>A0A813MLK8</accession>
<evidence type="ECO:0000313" key="4">
    <source>
        <dbReference type="Proteomes" id="UP000663832"/>
    </source>
</evidence>
<feature type="domain" description="Prolyl 4-hydroxylase alpha subunit Fe(2+) 2OG dioxygenase" evidence="1">
    <location>
        <begin position="132"/>
        <end position="230"/>
    </location>
</feature>
<sequence length="291" mass="33720">MDTNTVPTQKAENFELLNKGVESFGSWINNLEELNKSFINAKPFPNVEIDGFFKPEIAELLYSVFPKVTDDHKWIVYNNPIEKKHALTDFSSLPQFKDLFNLLQTKEFVDLVKKISGIENLEADPNLHGAGLHQHIPGGKLDMHLDYSLHPVTGKERRVNLIIYFTKDWQNDYGGAIELWNEDFSNCEKKLSPCFNKAILFRTSDVSYHGLPLPIKCPEGNSRKSIAIYYVSDPRPDLDNIRYKAQFRPLPTQPVNDKLEQLYRIREKRIITKDDLQTIYPNWETDGNGFW</sequence>
<dbReference type="InterPro" id="IPR044862">
    <property type="entry name" value="Pro_4_hyd_alph_FE2OG_OXY"/>
</dbReference>
<dbReference type="EMBL" id="CAJNOI010000001">
    <property type="protein sequence ID" value="CAF0718953.1"/>
    <property type="molecule type" value="Genomic_DNA"/>
</dbReference>
<gene>
    <name evidence="2" type="ORF">BJG266_LOCUS35</name>
    <name evidence="3" type="ORF">QVE165_LOCUS8889</name>
</gene>
<evidence type="ECO:0000259" key="1">
    <source>
        <dbReference type="Pfam" id="PF13640"/>
    </source>
</evidence>
<dbReference type="Gene3D" id="2.60.120.620">
    <property type="entry name" value="q2cbj1_9rhob like domain"/>
    <property type="match status" value="1"/>
</dbReference>
<dbReference type="Pfam" id="PF13640">
    <property type="entry name" value="2OG-FeII_Oxy_3"/>
    <property type="match status" value="1"/>
</dbReference>
<comment type="caution">
    <text evidence="2">The sequence shown here is derived from an EMBL/GenBank/DDBJ whole genome shotgun (WGS) entry which is preliminary data.</text>
</comment>
<keyword evidence="4" id="KW-1185">Reference proteome</keyword>
<dbReference type="InterPro" id="IPR051842">
    <property type="entry name" value="uS12_prolyl_hydroxylase"/>
</dbReference>